<evidence type="ECO:0000313" key="2">
    <source>
        <dbReference type="Proteomes" id="UP000243502"/>
    </source>
</evidence>
<gene>
    <name evidence="1" type="ORF">C2L65_43165</name>
</gene>
<dbReference type="KEGG" id="pter:C2L65_43165"/>
<proteinExistence type="predicted"/>
<dbReference type="OrthoDB" id="9901516at2"/>
<protein>
    <submittedName>
        <fullName evidence="1">Uncharacterized protein</fullName>
    </submittedName>
</protein>
<dbReference type="RefSeq" id="WP_042305863.1">
    <property type="nucleotide sequence ID" value="NZ_CP026114.1"/>
</dbReference>
<name>A0A2I8F3M8_9BURK</name>
<dbReference type="Proteomes" id="UP000243502">
    <property type="component" value="Chromosome 4"/>
</dbReference>
<reference evidence="1 2" key="1">
    <citation type="submission" date="2018-01" db="EMBL/GenBank/DDBJ databases">
        <title>Species boundaries and ecological features among Paraburkholderia terrae DSMZ17804T, P. hospita DSMZ17164T and P. caribensis DSMZ13236T.</title>
        <authorList>
            <person name="Pratama A.A."/>
        </authorList>
    </citation>
    <scope>NUCLEOTIDE SEQUENCE [LARGE SCALE GENOMIC DNA]</scope>
    <source>
        <strain evidence="1 2">DSM 17804</strain>
    </source>
</reference>
<accession>A0A2I8F3M8</accession>
<organism evidence="1 2">
    <name type="scientific">Paraburkholderia terrae</name>
    <dbReference type="NCBI Taxonomy" id="311230"/>
    <lineage>
        <taxon>Bacteria</taxon>
        <taxon>Pseudomonadati</taxon>
        <taxon>Pseudomonadota</taxon>
        <taxon>Betaproteobacteria</taxon>
        <taxon>Burkholderiales</taxon>
        <taxon>Burkholderiaceae</taxon>
        <taxon>Paraburkholderia</taxon>
    </lineage>
</organism>
<sequence length="84" mass="9462">MSNIAQYYWQFSNRYGRFSGYLDAADPCDAVSRVMTQSIAFSGLLFGQEYDAPSTVIDTAPGNAECDIFQSERDDYSIRVKRLA</sequence>
<dbReference type="EMBL" id="CP026114">
    <property type="protein sequence ID" value="AUT66476.1"/>
    <property type="molecule type" value="Genomic_DNA"/>
</dbReference>
<dbReference type="AlphaFoldDB" id="A0A2I8F3M8"/>
<evidence type="ECO:0000313" key="1">
    <source>
        <dbReference type="EMBL" id="AUT66476.1"/>
    </source>
</evidence>